<sequence length="545" mass="61149">MQESLASQTVGSSAADNIHHSSLSLSLHGERFMACLSATQLYSLSWTLSAKPRTQNPNRRPYLFINYRNRTIRYVPNSIHRPSRASVGSSSCVSTATDVSEKSPTIRELCDGHVPDHILRRRVFLLLFSTWNLIGVEEVGFTMPTDVQRQALPILFSGRDCILHAQTGSGKTLAYLLSIFSVVNTKRSAVQALIVVPTRELGTQVTKVARMLAAKPAELGMEACSIMALLDGGMLGRQKSWLKPSYTQRALAHLNCPVMFMHSISCLYFQSEPPTIVVATLRSLCQMLEKKVLKLESMRVLVIDEVDFMFNSSKQVSSLRKLLLSYSSCSKRQTIFASASIPQHRRFVYDCIQHKWTKADAVHIHVNPVEPMPSRLHHRFVICGKDERHQALLSLLKSDMPQSAIIFVSEQSEKSKRAGHAPPTTFLIEFLKTSYTGCSDILLLEEDMNFNVRAASFSELRQGGSYILVSTDLAARGVDLPETTHIYNFVLPKNAVDYLHRAGRAGRRPFSDKKCIVASILTSEERFVLKKFENELMFECAEVFL</sequence>
<proteinExistence type="predicted"/>
<protein>
    <submittedName>
        <fullName evidence="1">Uncharacterized protein</fullName>
    </submittedName>
</protein>
<evidence type="ECO:0000313" key="1">
    <source>
        <dbReference type="EMBL" id="KAI8561347.1"/>
    </source>
</evidence>
<gene>
    <name evidence="1" type="ORF">RHMOL_Rhmol04G0331900</name>
</gene>
<organism evidence="1 2">
    <name type="scientific">Rhododendron molle</name>
    <name type="common">Chinese azalea</name>
    <name type="synonym">Azalea mollis</name>
    <dbReference type="NCBI Taxonomy" id="49168"/>
    <lineage>
        <taxon>Eukaryota</taxon>
        <taxon>Viridiplantae</taxon>
        <taxon>Streptophyta</taxon>
        <taxon>Embryophyta</taxon>
        <taxon>Tracheophyta</taxon>
        <taxon>Spermatophyta</taxon>
        <taxon>Magnoliopsida</taxon>
        <taxon>eudicotyledons</taxon>
        <taxon>Gunneridae</taxon>
        <taxon>Pentapetalae</taxon>
        <taxon>asterids</taxon>
        <taxon>Ericales</taxon>
        <taxon>Ericaceae</taxon>
        <taxon>Ericoideae</taxon>
        <taxon>Rhodoreae</taxon>
        <taxon>Rhododendron</taxon>
    </lineage>
</organism>
<dbReference type="EMBL" id="CM046391">
    <property type="protein sequence ID" value="KAI8561347.1"/>
    <property type="molecule type" value="Genomic_DNA"/>
</dbReference>
<reference evidence="1" key="1">
    <citation type="submission" date="2022-02" db="EMBL/GenBank/DDBJ databases">
        <title>Plant Genome Project.</title>
        <authorList>
            <person name="Zhang R.-G."/>
        </authorList>
    </citation>
    <scope>NUCLEOTIDE SEQUENCE</scope>
    <source>
        <strain evidence="1">AT1</strain>
    </source>
</reference>
<name>A0ACC0P8L8_RHOML</name>
<keyword evidence="2" id="KW-1185">Reference proteome</keyword>
<evidence type="ECO:0000313" key="2">
    <source>
        <dbReference type="Proteomes" id="UP001062846"/>
    </source>
</evidence>
<accession>A0ACC0P8L8</accession>
<comment type="caution">
    <text evidence="1">The sequence shown here is derived from an EMBL/GenBank/DDBJ whole genome shotgun (WGS) entry which is preliminary data.</text>
</comment>
<dbReference type="Proteomes" id="UP001062846">
    <property type="component" value="Chromosome 4"/>
</dbReference>